<dbReference type="Proteomes" id="UP000267841">
    <property type="component" value="Unassembled WGS sequence"/>
</dbReference>
<dbReference type="EMBL" id="RCCJ01000001">
    <property type="protein sequence ID" value="RLJ70277.1"/>
    <property type="molecule type" value="Genomic_DNA"/>
</dbReference>
<dbReference type="OrthoDB" id="8604at2"/>
<feature type="domain" description="Translocation and assembly module TamB C-terminal" evidence="5">
    <location>
        <begin position="943"/>
        <end position="1096"/>
    </location>
</feature>
<evidence type="ECO:0000256" key="2">
    <source>
        <dbReference type="ARBA" id="ARBA00022692"/>
    </source>
</evidence>
<evidence type="ECO:0000259" key="5">
    <source>
        <dbReference type="Pfam" id="PF04357"/>
    </source>
</evidence>
<keyword evidence="3" id="KW-1133">Transmembrane helix</keyword>
<evidence type="ECO:0000256" key="1">
    <source>
        <dbReference type="ARBA" id="ARBA00004167"/>
    </source>
</evidence>
<dbReference type="GO" id="GO:0009306">
    <property type="term" value="P:protein secretion"/>
    <property type="evidence" value="ECO:0007669"/>
    <property type="project" value="InterPro"/>
</dbReference>
<evidence type="ECO:0000256" key="3">
    <source>
        <dbReference type="ARBA" id="ARBA00022989"/>
    </source>
</evidence>
<gene>
    <name evidence="6" type="ORF">BCF55_0544</name>
</gene>
<keyword evidence="4" id="KW-0472">Membrane</keyword>
<comment type="subcellular location">
    <subcellularLocation>
        <location evidence="1">Membrane</location>
        <topology evidence="1">Single-pass membrane protein</topology>
    </subcellularLocation>
</comment>
<accession>A0A497XMV8</accession>
<dbReference type="RefSeq" id="WP_121009643.1">
    <property type="nucleotide sequence ID" value="NZ_RCCJ01000001.1"/>
</dbReference>
<comment type="caution">
    <text evidence="6">The sequence shown here is derived from an EMBL/GenBank/DDBJ whole genome shotgun (WGS) entry which is preliminary data.</text>
</comment>
<dbReference type="InterPro" id="IPR007452">
    <property type="entry name" value="TamB_C"/>
</dbReference>
<keyword evidence="2" id="KW-0812">Transmembrane</keyword>
<sequence>MRYVAFLLLLLLSLYFFLIKPYLIAKRIYFKFEGVELNLSPFYLKAGLIYFYIPFQGRYVFLNLTDLSFELDERPNLSLKEGNFTVVETGTSINVEEKERKAPYIFVPEFLKTTQIYVGKFLFNYLGKTNLSVLAENFSLKDRVISGNLDVISGSREFSIKIKRMRLLEDTISLDSVDVNSDLFSFSLRGTFQEGEPEARFSLVGGIRGLDFGNVYVAPVKLNGRGRANYKGINVLLSAETDSVLLKGRKTFSKVRASGLLSLTFGKELSLRGRIENPVVKGDYNLELAPHRRLSLKIERFPIDSELLGVKPFLFSWVRGDLKLDMDEGSLSLYATTDGFDVENYAFNRTEMFLDYSYKLNKGKVELAVRNPAETCLSGNLEGGSFKSELLAKDILLVMYGASTFLSYQGKLNYEGDLILSGEGTLKDSFYQNLPLGDVDYKLSYGKGSVDLDYSGRGFSGSLLGSTVGGFISITDFKDFRGSFRGYGLSVREGKLEVALQDKNLALVLSLEDAKFSKDDLNASVQGELKLFKSKELQGKFWLVSRDVSFGDKSFKEEMSLTGELTQNLVSGSYEVKGYLNGVYSFNLQNMHLRSTGNLAWQFLKADFSLEGTPEEGTLNSKVEIRTGDKPVATELTASYSGRTLKLRLDPASYTYKVSKIEFGGAKLRVDGDKGSVELGDTSISILGRPVVVFKQDESVLDLGRGLFKLTLVSSGALQGKAEVFYSKDKGLHVLSSGSLDLDRLSFFITTPVGGKAKGLLDYQFSYRGGNLSFLLKNEGKLVSYSRYFAFPMDAAIELKALDRSLSAFITVWRNSSGFSANVGSNNLKDYYIYLVSRELPVAYRTPSLSARLDVSSEGWVRVSNLKEVSVTLDALLSGELEILKAELERKGERQPSKTEVELDVRFDTFKPIRVQLPEGYLFVKVKGWVQGKSSDPNYALNIEFLTGELTYFGRRFFVKGGHANLLKEQEVEEKRIDISLVNPSEDMSIFINLKGSLDNPQIVVWSEPPKSSQEILTKLVIGSTAEGLIPVAKTLFKQLGYLGSARSGLASLLGVDITLSTQTGSQGEIGINLNVRKKIAEAFSIEYQQSTLKDPRATYYGGSLTFPGGTYFYGRIFADNTSEIKLRFIRKFDF</sequence>
<dbReference type="GO" id="GO:0005886">
    <property type="term" value="C:plasma membrane"/>
    <property type="evidence" value="ECO:0007669"/>
    <property type="project" value="InterPro"/>
</dbReference>
<organism evidence="6 7">
    <name type="scientific">Hydrogenivirga caldilitoris</name>
    <dbReference type="NCBI Taxonomy" id="246264"/>
    <lineage>
        <taxon>Bacteria</taxon>
        <taxon>Pseudomonadati</taxon>
        <taxon>Aquificota</taxon>
        <taxon>Aquificia</taxon>
        <taxon>Aquificales</taxon>
        <taxon>Aquificaceae</taxon>
        <taxon>Hydrogenivirga</taxon>
    </lineage>
</organism>
<evidence type="ECO:0000313" key="7">
    <source>
        <dbReference type="Proteomes" id="UP000267841"/>
    </source>
</evidence>
<evidence type="ECO:0000256" key="4">
    <source>
        <dbReference type="ARBA" id="ARBA00023136"/>
    </source>
</evidence>
<name>A0A497XMV8_9AQUI</name>
<protein>
    <submittedName>
        <fullName evidence="6">Autotransporter translocation and assembly factor TamB</fullName>
    </submittedName>
</protein>
<reference evidence="6 7" key="1">
    <citation type="submission" date="2018-10" db="EMBL/GenBank/DDBJ databases">
        <title>Genomic Encyclopedia of Archaeal and Bacterial Type Strains, Phase II (KMG-II): from individual species to whole genera.</title>
        <authorList>
            <person name="Goeker M."/>
        </authorList>
    </citation>
    <scope>NUCLEOTIDE SEQUENCE [LARGE SCALE GENOMIC DNA]</scope>
    <source>
        <strain evidence="6 7">DSM 16510</strain>
    </source>
</reference>
<evidence type="ECO:0000313" key="6">
    <source>
        <dbReference type="EMBL" id="RLJ70277.1"/>
    </source>
</evidence>
<keyword evidence="7" id="KW-1185">Reference proteome</keyword>
<proteinExistence type="predicted"/>
<dbReference type="Pfam" id="PF04357">
    <property type="entry name" value="TamB"/>
    <property type="match status" value="1"/>
</dbReference>
<dbReference type="AlphaFoldDB" id="A0A497XMV8"/>